<feature type="domain" description="Protein kinase" evidence="6">
    <location>
        <begin position="79"/>
        <end position="397"/>
    </location>
</feature>
<protein>
    <recommendedName>
        <fullName evidence="6">Protein kinase domain-containing protein</fullName>
    </recommendedName>
</protein>
<evidence type="ECO:0000256" key="4">
    <source>
        <dbReference type="RuleBase" id="RU000304"/>
    </source>
</evidence>
<name>A0AAD5XBN4_9FUNG</name>
<organism evidence="7 8">
    <name type="scientific">Physocladia obscura</name>
    <dbReference type="NCBI Taxonomy" id="109957"/>
    <lineage>
        <taxon>Eukaryota</taxon>
        <taxon>Fungi</taxon>
        <taxon>Fungi incertae sedis</taxon>
        <taxon>Chytridiomycota</taxon>
        <taxon>Chytridiomycota incertae sedis</taxon>
        <taxon>Chytridiomycetes</taxon>
        <taxon>Chytridiales</taxon>
        <taxon>Chytriomycetaceae</taxon>
        <taxon>Physocladia</taxon>
    </lineage>
</organism>
<evidence type="ECO:0000256" key="2">
    <source>
        <dbReference type="ARBA" id="ARBA00022840"/>
    </source>
</evidence>
<comment type="similarity">
    <text evidence="4">Belongs to the protein kinase superfamily.</text>
</comment>
<keyword evidence="8" id="KW-1185">Reference proteome</keyword>
<keyword evidence="4" id="KW-0808">Transferase</keyword>
<dbReference type="Proteomes" id="UP001211907">
    <property type="component" value="Unassembled WGS sequence"/>
</dbReference>
<dbReference type="GO" id="GO:0044773">
    <property type="term" value="P:mitotic DNA damage checkpoint signaling"/>
    <property type="evidence" value="ECO:0007669"/>
    <property type="project" value="TreeGrafter"/>
</dbReference>
<dbReference type="InterPro" id="IPR008271">
    <property type="entry name" value="Ser/Thr_kinase_AS"/>
</dbReference>
<keyword evidence="4" id="KW-0723">Serine/threonine-protein kinase</keyword>
<keyword evidence="2 3" id="KW-0067">ATP-binding</keyword>
<dbReference type="PROSITE" id="PS00108">
    <property type="entry name" value="PROTEIN_KINASE_ST"/>
    <property type="match status" value="1"/>
</dbReference>
<evidence type="ECO:0000259" key="6">
    <source>
        <dbReference type="PROSITE" id="PS50011"/>
    </source>
</evidence>
<evidence type="ECO:0000313" key="7">
    <source>
        <dbReference type="EMBL" id="KAJ3087989.1"/>
    </source>
</evidence>
<feature type="non-terminal residue" evidence="7">
    <location>
        <position position="397"/>
    </location>
</feature>
<dbReference type="PROSITE" id="PS50011">
    <property type="entry name" value="PROTEIN_KINASE_DOM"/>
    <property type="match status" value="1"/>
</dbReference>
<evidence type="ECO:0000256" key="3">
    <source>
        <dbReference type="PROSITE-ProRule" id="PRU10141"/>
    </source>
</evidence>
<dbReference type="InterPro" id="IPR017441">
    <property type="entry name" value="Protein_kinase_ATP_BS"/>
</dbReference>
<dbReference type="AlphaFoldDB" id="A0AAD5XBN4"/>
<feature type="compositionally biased region" description="Polar residues" evidence="5">
    <location>
        <begin position="1"/>
        <end position="22"/>
    </location>
</feature>
<dbReference type="EMBL" id="JADGJH010003941">
    <property type="protein sequence ID" value="KAJ3087989.1"/>
    <property type="molecule type" value="Genomic_DNA"/>
</dbReference>
<dbReference type="SUPFAM" id="SSF56112">
    <property type="entry name" value="Protein kinase-like (PK-like)"/>
    <property type="match status" value="1"/>
</dbReference>
<evidence type="ECO:0000256" key="5">
    <source>
        <dbReference type="SAM" id="MobiDB-lite"/>
    </source>
</evidence>
<evidence type="ECO:0000313" key="8">
    <source>
        <dbReference type="Proteomes" id="UP001211907"/>
    </source>
</evidence>
<dbReference type="GO" id="GO:0004674">
    <property type="term" value="F:protein serine/threonine kinase activity"/>
    <property type="evidence" value="ECO:0007669"/>
    <property type="project" value="UniProtKB-KW"/>
</dbReference>
<dbReference type="PROSITE" id="PS00107">
    <property type="entry name" value="PROTEIN_KINASE_ATP"/>
    <property type="match status" value="1"/>
</dbReference>
<dbReference type="GO" id="GO:0005634">
    <property type="term" value="C:nucleus"/>
    <property type="evidence" value="ECO:0007669"/>
    <property type="project" value="TreeGrafter"/>
</dbReference>
<keyword evidence="4" id="KW-0418">Kinase</keyword>
<dbReference type="SMART" id="SM00220">
    <property type="entry name" value="S_TKc"/>
    <property type="match status" value="1"/>
</dbReference>
<feature type="region of interest" description="Disordered" evidence="5">
    <location>
        <begin position="1"/>
        <end position="25"/>
    </location>
</feature>
<gene>
    <name evidence="7" type="ORF">HK100_008188</name>
</gene>
<dbReference type="PANTHER" id="PTHR44167:SF24">
    <property type="entry name" value="SERINE_THREONINE-PROTEIN KINASE CHK2"/>
    <property type="match status" value="1"/>
</dbReference>
<dbReference type="InterPro" id="IPR011009">
    <property type="entry name" value="Kinase-like_dom_sf"/>
</dbReference>
<sequence>MNVLRQNTGHRTPSFCSSASKNSEPETLKQQHLQQHQVQHMLSLTELEKSSAGLTSDHKARLAVINAFTHSPEQLLSKYLVRRIIGFGSNGVVLAALLNMQTPVAIKIIYKQKNRHSKPSPDIEALKHLNTLNCPNVLKYIDDWQDAFHFYLVTELFGSDWVASSPKISSSAPLFHVTFKTPNHRLANGAAEANTMISLPFFAGSCDLWAWAVLHRTHAWESSAYSHSLLPIVPIKQIIKQTASALAGMHSRGFYHGDVKLENVLIQSVDDGIAIRLADFGHTQHISLRFDKYGTREISPPEMLWDSPYKMQELDGRNIDVFALGMMLYRLLNESGKLPRAAKSVNAGVIGYQDLLKMNGGLYPFGSLDDTDLEDLMMLNAMCMVEPDRRITMEQIE</sequence>
<dbReference type="Pfam" id="PF00069">
    <property type="entry name" value="Pkinase"/>
    <property type="match status" value="2"/>
</dbReference>
<reference evidence="7" key="1">
    <citation type="submission" date="2020-05" db="EMBL/GenBank/DDBJ databases">
        <title>Phylogenomic resolution of chytrid fungi.</title>
        <authorList>
            <person name="Stajich J.E."/>
            <person name="Amses K."/>
            <person name="Simmons R."/>
            <person name="Seto K."/>
            <person name="Myers J."/>
            <person name="Bonds A."/>
            <person name="Quandt C.A."/>
            <person name="Barry K."/>
            <person name="Liu P."/>
            <person name="Grigoriev I."/>
            <person name="Longcore J.E."/>
            <person name="James T.Y."/>
        </authorList>
    </citation>
    <scope>NUCLEOTIDE SEQUENCE</scope>
    <source>
        <strain evidence="7">JEL0513</strain>
    </source>
</reference>
<keyword evidence="1 3" id="KW-0547">Nucleotide-binding</keyword>
<dbReference type="PANTHER" id="PTHR44167">
    <property type="entry name" value="OVARIAN-SPECIFIC SERINE/THREONINE-PROTEIN KINASE LOK-RELATED"/>
    <property type="match status" value="1"/>
</dbReference>
<dbReference type="Gene3D" id="3.30.200.20">
    <property type="entry name" value="Phosphorylase Kinase, domain 1"/>
    <property type="match status" value="1"/>
</dbReference>
<comment type="caution">
    <text evidence="7">The sequence shown here is derived from an EMBL/GenBank/DDBJ whole genome shotgun (WGS) entry which is preliminary data.</text>
</comment>
<dbReference type="CDD" id="cd00180">
    <property type="entry name" value="PKc"/>
    <property type="match status" value="1"/>
</dbReference>
<dbReference type="Gene3D" id="1.10.510.10">
    <property type="entry name" value="Transferase(Phosphotransferase) domain 1"/>
    <property type="match status" value="1"/>
</dbReference>
<proteinExistence type="inferred from homology"/>
<dbReference type="GO" id="GO:0005524">
    <property type="term" value="F:ATP binding"/>
    <property type="evidence" value="ECO:0007669"/>
    <property type="project" value="UniProtKB-UniRule"/>
</dbReference>
<evidence type="ECO:0000256" key="1">
    <source>
        <dbReference type="ARBA" id="ARBA00022741"/>
    </source>
</evidence>
<feature type="binding site" evidence="3">
    <location>
        <position position="107"/>
    </location>
    <ligand>
        <name>ATP</name>
        <dbReference type="ChEBI" id="CHEBI:30616"/>
    </ligand>
</feature>
<dbReference type="InterPro" id="IPR000719">
    <property type="entry name" value="Prot_kinase_dom"/>
</dbReference>
<accession>A0AAD5XBN4</accession>